<name>A0ABR2Y818_9PEZI</name>
<evidence type="ECO:0000313" key="5">
    <source>
        <dbReference type="Proteomes" id="UP001465668"/>
    </source>
</evidence>
<organism evidence="4 5">
    <name type="scientific">Seiridium cardinale</name>
    <dbReference type="NCBI Taxonomy" id="138064"/>
    <lineage>
        <taxon>Eukaryota</taxon>
        <taxon>Fungi</taxon>
        <taxon>Dikarya</taxon>
        <taxon>Ascomycota</taxon>
        <taxon>Pezizomycotina</taxon>
        <taxon>Sordariomycetes</taxon>
        <taxon>Xylariomycetidae</taxon>
        <taxon>Amphisphaeriales</taxon>
        <taxon>Sporocadaceae</taxon>
        <taxon>Seiridium</taxon>
    </lineage>
</organism>
<evidence type="ECO:0000256" key="1">
    <source>
        <dbReference type="PROSITE-ProRule" id="PRU00175"/>
    </source>
</evidence>
<keyword evidence="1" id="KW-0479">Metal-binding</keyword>
<evidence type="ECO:0000256" key="2">
    <source>
        <dbReference type="SAM" id="MobiDB-lite"/>
    </source>
</evidence>
<dbReference type="SUPFAM" id="SSF57850">
    <property type="entry name" value="RING/U-box"/>
    <property type="match status" value="1"/>
</dbReference>
<feature type="domain" description="RING-type" evidence="3">
    <location>
        <begin position="110"/>
        <end position="150"/>
    </location>
</feature>
<dbReference type="PROSITE" id="PS50089">
    <property type="entry name" value="ZF_RING_2"/>
    <property type="match status" value="1"/>
</dbReference>
<comment type="caution">
    <text evidence="4">The sequence shown here is derived from an EMBL/GenBank/DDBJ whole genome shotgun (WGS) entry which is preliminary data.</text>
</comment>
<evidence type="ECO:0000259" key="3">
    <source>
        <dbReference type="PROSITE" id="PS50089"/>
    </source>
</evidence>
<accession>A0ABR2Y818</accession>
<dbReference type="EMBL" id="JARVKM010000002">
    <property type="protein sequence ID" value="KAK9782880.1"/>
    <property type="molecule type" value="Genomic_DNA"/>
</dbReference>
<keyword evidence="1" id="KW-0862">Zinc</keyword>
<dbReference type="SMART" id="SM00184">
    <property type="entry name" value="RING"/>
    <property type="match status" value="1"/>
</dbReference>
<keyword evidence="1" id="KW-0863">Zinc-finger</keyword>
<sequence length="357" mass="41504">MDHAVSKLATEPPSYYHTKQPIRKTRNILAKVLRRIRISVEDASSPDEKTSVQNMPAEPSISTARPPTYNQMRILDGYKWPLREPIEILMTCDELWAQSGFMCRARTPTCPDYRSDTEGMIALPCGHAFHPDCIHTQLQRYVYARCPTCQHTLHYRLCHHRVHIPYFAPGTIMHRDELDGACRSCAPFPFMQHHLNTRGPTSELPKSDRGFFDADFGWHWWILSVFEGGADRYLTERAVLLRRLFQVCTGQCERERKVAMVIFDTLRLIYLHLKAYKGIDWQHALRLVGSIAYEEASSSYKRTPEQRGVDIWSCLLHMMVESLHQFHLRGSRLWQPLELVPFQPYYPMLEDLTDGAV</sequence>
<dbReference type="InterPro" id="IPR013083">
    <property type="entry name" value="Znf_RING/FYVE/PHD"/>
</dbReference>
<dbReference type="Proteomes" id="UP001465668">
    <property type="component" value="Unassembled WGS sequence"/>
</dbReference>
<dbReference type="Gene3D" id="3.30.40.10">
    <property type="entry name" value="Zinc/RING finger domain, C3HC4 (zinc finger)"/>
    <property type="match status" value="1"/>
</dbReference>
<gene>
    <name evidence="4" type="ORF">SCAR479_01223</name>
</gene>
<dbReference type="InterPro" id="IPR001841">
    <property type="entry name" value="Znf_RING"/>
</dbReference>
<keyword evidence="5" id="KW-1185">Reference proteome</keyword>
<feature type="region of interest" description="Disordered" evidence="2">
    <location>
        <begin position="43"/>
        <end position="65"/>
    </location>
</feature>
<evidence type="ECO:0000313" key="4">
    <source>
        <dbReference type="EMBL" id="KAK9782880.1"/>
    </source>
</evidence>
<protein>
    <recommendedName>
        <fullName evidence="3">RING-type domain-containing protein</fullName>
    </recommendedName>
</protein>
<reference evidence="4 5" key="1">
    <citation type="submission" date="2024-02" db="EMBL/GenBank/DDBJ databases">
        <title>First draft genome assembly of two strains of Seiridium cardinale.</title>
        <authorList>
            <person name="Emiliani G."/>
            <person name="Scali E."/>
        </authorList>
    </citation>
    <scope>NUCLEOTIDE SEQUENCE [LARGE SCALE GENOMIC DNA]</scope>
    <source>
        <strain evidence="4 5">BM-138-000479</strain>
    </source>
</reference>
<proteinExistence type="predicted"/>